<dbReference type="AlphaFoldDB" id="A0A2K9DIM8"/>
<evidence type="ECO:0000256" key="1">
    <source>
        <dbReference type="ARBA" id="ARBA00022801"/>
    </source>
</evidence>
<dbReference type="EMBL" id="CP025299">
    <property type="protein sequence ID" value="AUG28218.1"/>
    <property type="molecule type" value="Genomic_DNA"/>
</dbReference>
<reference evidence="2 3" key="1">
    <citation type="submission" date="2017-12" db="EMBL/GenBank/DDBJ databases">
        <title>Isolation and characterization of estrogens degradatiion strain Microbacterium hominis SJTG1.</title>
        <authorList>
            <person name="Xiong W."/>
            <person name="Yin C."/>
            <person name="Zheng D."/>
            <person name="Liang R."/>
        </authorList>
    </citation>
    <scope>NUCLEOTIDE SEQUENCE [LARGE SCALE GENOMIC DNA]</scope>
    <source>
        <strain evidence="2 3">SJTG1</strain>
    </source>
</reference>
<protein>
    <submittedName>
        <fullName evidence="2">Esterase</fullName>
    </submittedName>
</protein>
<dbReference type="SUPFAM" id="SSF53474">
    <property type="entry name" value="alpha/beta-Hydrolases"/>
    <property type="match status" value="1"/>
</dbReference>
<proteinExistence type="predicted"/>
<dbReference type="KEGG" id="mhos:CXR34_01250"/>
<dbReference type="InterPro" id="IPR029058">
    <property type="entry name" value="AB_hydrolase_fold"/>
</dbReference>
<dbReference type="Proteomes" id="UP000233276">
    <property type="component" value="Chromosome"/>
</dbReference>
<dbReference type="InterPro" id="IPR013094">
    <property type="entry name" value="AB_hydrolase_3"/>
</dbReference>
<name>A0A2K9DIM8_9MICO</name>
<gene>
    <name evidence="2" type="ORF">CXR34_01250</name>
</gene>
<keyword evidence="1" id="KW-0378">Hydrolase</keyword>
<organism evidence="2 3">
    <name type="scientific">Microbacterium hominis</name>
    <dbReference type="NCBI Taxonomy" id="162426"/>
    <lineage>
        <taxon>Bacteria</taxon>
        <taxon>Bacillati</taxon>
        <taxon>Actinomycetota</taxon>
        <taxon>Actinomycetes</taxon>
        <taxon>Micrococcales</taxon>
        <taxon>Microbacteriaceae</taxon>
        <taxon>Microbacterium</taxon>
    </lineage>
</organism>
<dbReference type="GO" id="GO:0016787">
    <property type="term" value="F:hydrolase activity"/>
    <property type="evidence" value="ECO:0007669"/>
    <property type="project" value="UniProtKB-KW"/>
</dbReference>
<dbReference type="RefSeq" id="WP_101305285.1">
    <property type="nucleotide sequence ID" value="NZ_CP025299.1"/>
</dbReference>
<accession>A0A2K9DIM8</accession>
<dbReference type="Pfam" id="PF07859">
    <property type="entry name" value="Abhydrolase_3"/>
    <property type="match status" value="1"/>
</dbReference>
<sequence length="323" mass="33781">MTPPPSARPRPPLDPGVARAFDELDDIVVSITPDDIVRVRESATVAPMTDLTQHGAFTRAARTIPGATGDVAVVVSLPVECPRPVPVLLHLHGGGLVSGTPDSEMPAVTAMADRVGCAVVSVDYRLAPEHPFPAALDDAMAALRWLAGPDAPAQIDPDRIVLTGVSAGAGLAAALALYARDHGGPRPAGLLLQAPMLDHRSASASAIQMAGHGSWDRAANEVAWAAYLGGADGAGRVSAYASPALADDLAGLPPTFIDVGSAETFRDECVAFADAIWRAGGDAELHVWPGGTHAFDLMAPWLPLSREARRARRAWLRRLLRRA</sequence>
<evidence type="ECO:0000313" key="2">
    <source>
        <dbReference type="EMBL" id="AUG28218.1"/>
    </source>
</evidence>
<dbReference type="Gene3D" id="3.40.50.1820">
    <property type="entry name" value="alpha/beta hydrolase"/>
    <property type="match status" value="1"/>
</dbReference>
<dbReference type="InterPro" id="IPR050300">
    <property type="entry name" value="GDXG_lipolytic_enzyme"/>
</dbReference>
<evidence type="ECO:0000313" key="3">
    <source>
        <dbReference type="Proteomes" id="UP000233276"/>
    </source>
</evidence>
<dbReference type="PANTHER" id="PTHR48081:SF8">
    <property type="entry name" value="ALPHA_BETA HYDROLASE FOLD-3 DOMAIN-CONTAINING PROTEIN-RELATED"/>
    <property type="match status" value="1"/>
</dbReference>
<dbReference type="PANTHER" id="PTHR48081">
    <property type="entry name" value="AB HYDROLASE SUPERFAMILY PROTEIN C4A8.06C"/>
    <property type="match status" value="1"/>
</dbReference>